<dbReference type="GO" id="GO:0070210">
    <property type="term" value="C:Rpd3L-Expanded complex"/>
    <property type="evidence" value="ECO:0007669"/>
    <property type="project" value="TreeGrafter"/>
</dbReference>
<dbReference type="SUPFAM" id="SSF46689">
    <property type="entry name" value="Homeodomain-like"/>
    <property type="match status" value="1"/>
</dbReference>
<dbReference type="GO" id="GO:0003713">
    <property type="term" value="F:transcription coactivator activity"/>
    <property type="evidence" value="ECO:0007669"/>
    <property type="project" value="TreeGrafter"/>
</dbReference>
<dbReference type="InterPro" id="IPR009057">
    <property type="entry name" value="Homeodomain-like_sf"/>
</dbReference>
<feature type="domain" description="SWIRM" evidence="2">
    <location>
        <begin position="268"/>
        <end position="367"/>
    </location>
</feature>
<accession>A0A6C1E9W4</accession>
<dbReference type="InterPro" id="IPR036388">
    <property type="entry name" value="WH-like_DNA-bd_sf"/>
</dbReference>
<reference evidence="3 4" key="1">
    <citation type="journal article" date="2019" name="BMC Genomics">
        <title>Chromosome level assembly and comparative genome analysis confirm lager-brewing yeasts originated from a single hybridization.</title>
        <authorList>
            <person name="Salazar A.N."/>
            <person name="Gorter de Vries A.R."/>
            <person name="van den Broek M."/>
            <person name="Brouwers N."/>
            <person name="de la Torre Cortes P."/>
            <person name="Kuijpers N.G.A."/>
            <person name="Daran J.G."/>
            <person name="Abeel T."/>
        </authorList>
    </citation>
    <scope>NUCLEOTIDE SEQUENCE [LARGE SCALE GENOMIC DNA]</scope>
    <source>
        <strain evidence="3 4">CBS 1483</strain>
    </source>
</reference>
<evidence type="ECO:0000313" key="4">
    <source>
        <dbReference type="Proteomes" id="UP000501346"/>
    </source>
</evidence>
<dbReference type="OrthoDB" id="5598695at2759"/>
<protein>
    <recommendedName>
        <fullName evidence="2">SWIRM domain-containing protein</fullName>
    </recommendedName>
</protein>
<evidence type="ECO:0000259" key="2">
    <source>
        <dbReference type="PROSITE" id="PS50934"/>
    </source>
</evidence>
<dbReference type="Gene3D" id="1.10.10.10">
    <property type="entry name" value="Winged helix-like DNA-binding domain superfamily/Winged helix DNA-binding domain"/>
    <property type="match status" value="1"/>
</dbReference>
<organism evidence="3 4">
    <name type="scientific">Saccharomyces pastorianus</name>
    <name type="common">Lager yeast</name>
    <name type="synonym">Saccharomyces cerevisiae x Saccharomyces eubayanus</name>
    <dbReference type="NCBI Taxonomy" id="27292"/>
    <lineage>
        <taxon>Eukaryota</taxon>
        <taxon>Fungi</taxon>
        <taxon>Dikarya</taxon>
        <taxon>Ascomycota</taxon>
        <taxon>Saccharomycotina</taxon>
        <taxon>Saccharomycetes</taxon>
        <taxon>Saccharomycetales</taxon>
        <taxon>Saccharomycetaceae</taxon>
        <taxon>Saccharomyces</taxon>
    </lineage>
</organism>
<gene>
    <name evidence="3" type="ORF">GRS66_008263</name>
</gene>
<keyword evidence="4" id="KW-1185">Reference proteome</keyword>
<dbReference type="PROSITE" id="PS50934">
    <property type="entry name" value="SWIRM"/>
    <property type="match status" value="1"/>
</dbReference>
<dbReference type="PANTHER" id="PTHR12374:SF21">
    <property type="entry name" value="SWIRM DOMAIN-CONTAINING PROTEIN FUN19-RELATED"/>
    <property type="match status" value="1"/>
</dbReference>
<name>A0A6C1E9W4_SACPS</name>
<feature type="region of interest" description="Disordered" evidence="1">
    <location>
        <begin position="1"/>
        <end position="28"/>
    </location>
</feature>
<dbReference type="GO" id="GO:0006357">
    <property type="term" value="P:regulation of transcription by RNA polymerase II"/>
    <property type="evidence" value="ECO:0007669"/>
    <property type="project" value="TreeGrafter"/>
</dbReference>
<dbReference type="EMBL" id="CP049005">
    <property type="protein sequence ID" value="QID85680.1"/>
    <property type="molecule type" value="Genomic_DNA"/>
</dbReference>
<evidence type="ECO:0000313" key="3">
    <source>
        <dbReference type="EMBL" id="QID85680.1"/>
    </source>
</evidence>
<dbReference type="PANTHER" id="PTHR12374">
    <property type="entry name" value="TRANSCRIPTIONAL ADAPTOR 2 ADA2 -RELATED"/>
    <property type="match status" value="1"/>
</dbReference>
<sequence length="368" mass="42569">MLDNMQFHSPAPEHPRLNESINGNPASHRLGYKLHQKVQRLNMVKENIEGELNSMGSAHGQISVGSSIHAIDSSVDDYLIPSPPLSPKLRHSPIVSQPQVIGMKADCRDLIMLTPVWETGLDSQRYNYNTRNFLSQYSFFRDMKITKRLPTKDFKRSKMVRPVNNPEILPKRRRYDRKIKRRSREIDDDDGVGLENYDEESSPIREVPVRSVTPIRQIKRSLHTISSPLASQGVINSVPKYVPSMSWERLPDYSPNLCTLANDNSKALRVEWKGSPMDLSQDPLKQHLHPAELVLAQILRLPCDLYLDSKRRFFLEKVHRFKRGLPFRRTDAQKACRIDVNKASRLYAAFEKVGWLQDTQFEKYLQEK</sequence>
<dbReference type="InterPro" id="IPR007526">
    <property type="entry name" value="SWIRM"/>
</dbReference>
<dbReference type="GO" id="GO:0006338">
    <property type="term" value="P:chromatin remodeling"/>
    <property type="evidence" value="ECO:0007669"/>
    <property type="project" value="TreeGrafter"/>
</dbReference>
<dbReference type="GO" id="GO:0003682">
    <property type="term" value="F:chromatin binding"/>
    <property type="evidence" value="ECO:0007669"/>
    <property type="project" value="TreeGrafter"/>
</dbReference>
<proteinExistence type="predicted"/>
<dbReference type="Proteomes" id="UP000501346">
    <property type="component" value="Chromosome SeVIII-SeXV"/>
</dbReference>
<dbReference type="FunFam" id="1.10.10.10:FF:000087">
    <property type="entry name" value="Transcriptional adapter 2"/>
    <property type="match status" value="1"/>
</dbReference>
<dbReference type="AlphaFoldDB" id="A0A6C1E9W4"/>
<dbReference type="Pfam" id="PF04433">
    <property type="entry name" value="SWIRM"/>
    <property type="match status" value="1"/>
</dbReference>
<evidence type="ECO:0000256" key="1">
    <source>
        <dbReference type="SAM" id="MobiDB-lite"/>
    </source>
</evidence>